<evidence type="ECO:0000259" key="1">
    <source>
        <dbReference type="PROSITE" id="PS51186"/>
    </source>
</evidence>
<proteinExistence type="predicted"/>
<protein>
    <recommendedName>
        <fullName evidence="1">N-acetyltransferase domain-containing protein</fullName>
    </recommendedName>
</protein>
<dbReference type="Proteomes" id="UP000016480">
    <property type="component" value="Unassembled WGS sequence"/>
</dbReference>
<dbReference type="PROSITE" id="PS51186">
    <property type="entry name" value="GNAT"/>
    <property type="match status" value="1"/>
</dbReference>
<feature type="domain" description="N-acetyltransferase" evidence="1">
    <location>
        <begin position="26"/>
        <end position="171"/>
    </location>
</feature>
<dbReference type="Pfam" id="PF00583">
    <property type="entry name" value="Acetyltransf_1"/>
    <property type="match status" value="1"/>
</dbReference>
<name>A0A8T0C7W3_9GAMM</name>
<dbReference type="InterPro" id="IPR000182">
    <property type="entry name" value="GNAT_dom"/>
</dbReference>
<dbReference type="Gene3D" id="3.40.630.30">
    <property type="match status" value="1"/>
</dbReference>
<reference evidence="2 3" key="1">
    <citation type="journal article" date="2012" name="J. Bacteriol.">
        <title>Genome sequence of the cycloprodigiosin-producing bacterial strain Pseudoalteromonas rubra ATCC 29570(T).</title>
        <authorList>
            <person name="Xie B.B."/>
            <person name="Shu Y.L."/>
            <person name="Qin Q.L."/>
            <person name="Rong J.C."/>
            <person name="Zhang X.Y."/>
            <person name="Chen X.L."/>
            <person name="Zhou B.C."/>
            <person name="Zhang Y.Z."/>
        </authorList>
    </citation>
    <scope>NUCLEOTIDE SEQUENCE [LARGE SCALE GENOMIC DNA]</scope>
    <source>
        <strain evidence="2 3">DSM 6842</strain>
    </source>
</reference>
<evidence type="ECO:0000313" key="3">
    <source>
        <dbReference type="Proteomes" id="UP000016480"/>
    </source>
</evidence>
<comment type="caution">
    <text evidence="2">The sequence shown here is derived from an EMBL/GenBank/DDBJ whole genome shotgun (WGS) entry which is preliminary data.</text>
</comment>
<dbReference type="CDD" id="cd04301">
    <property type="entry name" value="NAT_SF"/>
    <property type="match status" value="1"/>
</dbReference>
<dbReference type="InterPro" id="IPR016181">
    <property type="entry name" value="Acyl_CoA_acyltransferase"/>
</dbReference>
<sequence>MVSADVNVPGHVENKLEGQVMTQAKWQIHQGSIEEILSVEQQIPEFSQPKTQADILQRLSGRTYLALIASCEGQPVAYKLGYEQAPQQFYSWIGAVLPAYRGKGLARALLLEQERWCREQGFSHIEVKTMNRFKTMLQMLVSHDYHIAELTQPAVSSQTLLDMQIRFRKAL</sequence>
<dbReference type="EMBL" id="AHCD03000034">
    <property type="protein sequence ID" value="KAF7786854.1"/>
    <property type="molecule type" value="Genomic_DNA"/>
</dbReference>
<dbReference type="AlphaFoldDB" id="A0A8T0C7W3"/>
<gene>
    <name evidence="2" type="ORF">PRUB_a3653</name>
</gene>
<accession>A0A8T0C7W3</accession>
<organism evidence="2 3">
    <name type="scientific">Pseudoalteromonas rubra</name>
    <dbReference type="NCBI Taxonomy" id="43658"/>
    <lineage>
        <taxon>Bacteria</taxon>
        <taxon>Pseudomonadati</taxon>
        <taxon>Pseudomonadota</taxon>
        <taxon>Gammaproteobacteria</taxon>
        <taxon>Alteromonadales</taxon>
        <taxon>Pseudoalteromonadaceae</taxon>
        <taxon>Pseudoalteromonas</taxon>
    </lineage>
</organism>
<dbReference type="SUPFAM" id="SSF55729">
    <property type="entry name" value="Acyl-CoA N-acyltransferases (Nat)"/>
    <property type="match status" value="1"/>
</dbReference>
<dbReference type="GO" id="GO:0016747">
    <property type="term" value="F:acyltransferase activity, transferring groups other than amino-acyl groups"/>
    <property type="evidence" value="ECO:0007669"/>
    <property type="project" value="InterPro"/>
</dbReference>
<evidence type="ECO:0000313" key="2">
    <source>
        <dbReference type="EMBL" id="KAF7786854.1"/>
    </source>
</evidence>